<feature type="region of interest" description="Disordered" evidence="12">
    <location>
        <begin position="523"/>
        <end position="566"/>
    </location>
</feature>
<evidence type="ECO:0000256" key="2">
    <source>
        <dbReference type="ARBA" id="ARBA00010138"/>
    </source>
</evidence>
<evidence type="ECO:0000256" key="8">
    <source>
        <dbReference type="PIRNR" id="PIRNR000485"/>
    </source>
</evidence>
<feature type="region of interest" description="Disordered" evidence="12">
    <location>
        <begin position="1"/>
        <end position="56"/>
    </location>
</feature>
<dbReference type="GO" id="GO:0009113">
    <property type="term" value="P:purine nucleobase biosynthetic process"/>
    <property type="evidence" value="ECO:0007669"/>
    <property type="project" value="UniProtKB-UniRule"/>
</dbReference>
<feature type="binding site" evidence="7 10">
    <location>
        <position position="421"/>
    </location>
    <ligand>
        <name>Mg(2+)</name>
        <dbReference type="ChEBI" id="CHEBI:18420"/>
    </ligand>
</feature>
<evidence type="ECO:0000313" key="14">
    <source>
        <dbReference type="EMBL" id="ERG92849.1"/>
    </source>
</evidence>
<dbReference type="HOGENOM" id="CLU_022389_3_3_2"/>
<feature type="compositionally biased region" description="Polar residues" evidence="12">
    <location>
        <begin position="1"/>
        <end position="12"/>
    </location>
</feature>
<dbReference type="SUPFAM" id="SSF56235">
    <property type="entry name" value="N-terminal nucleophile aminohydrolases (Ntn hydrolases)"/>
    <property type="match status" value="1"/>
</dbReference>
<feature type="domain" description="Glutamine amidotransferase type-2" evidence="13">
    <location>
        <begin position="56"/>
        <end position="276"/>
    </location>
</feature>
<feature type="binding site" evidence="7 11">
    <location>
        <position position="512"/>
    </location>
    <ligand>
        <name>[4Fe-4S] cluster</name>
        <dbReference type="ChEBI" id="CHEBI:49883"/>
    </ligand>
</feature>
<feature type="binding site" evidence="7 10">
    <location>
        <position position="341"/>
    </location>
    <ligand>
        <name>Mg(2+)</name>
        <dbReference type="ChEBI" id="CHEBI:18420"/>
    </ligand>
</feature>
<dbReference type="Proteomes" id="UP000030649">
    <property type="component" value="Unassembled WGS sequence"/>
</dbReference>
<feature type="active site" description="Nucleophile" evidence="7 9">
    <location>
        <position position="56"/>
    </location>
</feature>
<dbReference type="SUPFAM" id="SSF53271">
    <property type="entry name" value="PRTase-like"/>
    <property type="match status" value="1"/>
</dbReference>
<feature type="compositionally biased region" description="Basic and acidic residues" evidence="12">
    <location>
        <begin position="543"/>
        <end position="566"/>
    </location>
</feature>
<keyword evidence="7 10" id="KW-0479">Metal-binding</keyword>
<evidence type="ECO:0000256" key="12">
    <source>
        <dbReference type="SAM" id="MobiDB-lite"/>
    </source>
</evidence>
<comment type="function">
    <text evidence="7">Catalyzes the formation of phosphoribosylamine from phosphoribosylpyrophosphate (PRPP) and glutamine.</text>
</comment>
<gene>
    <name evidence="7" type="primary">purF</name>
    <name evidence="14" type="ORF">J07HQW1_02898</name>
</gene>
<dbReference type="GO" id="GO:0004044">
    <property type="term" value="F:amidophosphoribosyltransferase activity"/>
    <property type="evidence" value="ECO:0007669"/>
    <property type="project" value="UniProtKB-UniRule"/>
</dbReference>
<dbReference type="NCBIfam" id="TIGR01134">
    <property type="entry name" value="purF"/>
    <property type="match status" value="1"/>
</dbReference>
<keyword evidence="7 11" id="KW-0411">Iron-sulfur</keyword>
<evidence type="ECO:0000259" key="13">
    <source>
        <dbReference type="PROSITE" id="PS51278"/>
    </source>
</evidence>
<dbReference type="Pfam" id="PF13537">
    <property type="entry name" value="GATase_7"/>
    <property type="match status" value="1"/>
</dbReference>
<proteinExistence type="inferred from homology"/>
<feature type="binding site" evidence="7 11">
    <location>
        <position position="509"/>
    </location>
    <ligand>
        <name>[4Fe-4S] cluster</name>
        <dbReference type="ChEBI" id="CHEBI:49883"/>
    </ligand>
</feature>
<comment type="pathway">
    <text evidence="1 7 8">Purine metabolism; IMP biosynthesis via de novo pathway; N(1)-(5-phospho-D-ribosyl)glycinamide from 5-phospho-alpha-D-ribose 1-diphosphate: step 1/2.</text>
</comment>
<dbReference type="InterPro" id="IPR029057">
    <property type="entry name" value="PRTase-like"/>
</dbReference>
<feature type="binding site" evidence="7 11">
    <location>
        <position position="458"/>
    </location>
    <ligand>
        <name>[4Fe-4S] cluster</name>
        <dbReference type="ChEBI" id="CHEBI:49883"/>
    </ligand>
</feature>
<keyword evidence="7 10" id="KW-0460">Magnesium</keyword>
<dbReference type="GO" id="GO:0051539">
    <property type="term" value="F:4 iron, 4 sulfur cluster binding"/>
    <property type="evidence" value="ECO:0007669"/>
    <property type="project" value="UniProtKB-KW"/>
</dbReference>
<evidence type="ECO:0000256" key="6">
    <source>
        <dbReference type="ARBA" id="ARBA00022962"/>
    </source>
</evidence>
<evidence type="ECO:0000256" key="5">
    <source>
        <dbReference type="ARBA" id="ARBA00022755"/>
    </source>
</evidence>
<name>U1MRV3_9EURY</name>
<dbReference type="Gene3D" id="3.40.50.2020">
    <property type="match status" value="1"/>
</dbReference>
<keyword evidence="3 7" id="KW-0328">Glycosyltransferase</keyword>
<dbReference type="CDD" id="cd00715">
    <property type="entry name" value="GPATase_N"/>
    <property type="match status" value="1"/>
</dbReference>
<keyword evidence="6 7" id="KW-0315">Glutamine amidotransferase</keyword>
<dbReference type="UniPathway" id="UPA00074">
    <property type="reaction ID" value="UER00124"/>
</dbReference>
<dbReference type="STRING" id="1238424.J07HQW1_02898"/>
<evidence type="ECO:0000313" key="15">
    <source>
        <dbReference type="Proteomes" id="UP000030649"/>
    </source>
</evidence>
<dbReference type="CDD" id="cd06223">
    <property type="entry name" value="PRTases_typeI"/>
    <property type="match status" value="1"/>
</dbReference>
<dbReference type="EC" id="2.4.2.14" evidence="7"/>
<evidence type="ECO:0000256" key="3">
    <source>
        <dbReference type="ARBA" id="ARBA00022676"/>
    </source>
</evidence>
<feature type="compositionally biased region" description="Basic and acidic residues" evidence="12">
    <location>
        <begin position="17"/>
        <end position="33"/>
    </location>
</feature>
<dbReference type="HAMAP" id="MF_01931">
    <property type="entry name" value="PurF"/>
    <property type="match status" value="1"/>
</dbReference>
<evidence type="ECO:0000256" key="4">
    <source>
        <dbReference type="ARBA" id="ARBA00022679"/>
    </source>
</evidence>
<keyword evidence="7" id="KW-0004">4Fe-4S</keyword>
<feature type="binding site" evidence="7 11">
    <location>
        <position position="294"/>
    </location>
    <ligand>
        <name>[4Fe-4S] cluster</name>
        <dbReference type="ChEBI" id="CHEBI:49883"/>
    </ligand>
</feature>
<sequence length="566" mass="61461">MKSTSHTETSVPVSHPPKLDSSKNTQQEHKQDQHQNQGQTRRQKQTDSGSGPTEKCGVVGVALADRRAARPLYYSLYALQHRGQESAGIVTHDGFQQHSHVEMGLVGDAFEESDLNTLAGGTGIGHVRYPTSGGINACCAQPFSVSFKSGSLGLSHNGNLVNADEIRDELESLGHAFTSDGDTEVIAHELARNLLEADLVRAVKRTMERIHGSYALTIMHDETVLAVRDPEGNRPLCIGAVEDGYVVASESAAIDTLDGELVRDVRPGELVVLDADGSGFESYQLTERQNTAHCFFEHVYFARPDSVINETLVYEARRNLGRKLWAEQGVETDVVMPVPDSGRAFASGYADAANETTANGDTRETASTNTDAIEFAEGLMKNRYVGRTFIMPTQDERERAVRLKLNPIKSTVEGRSVTIIDDSIVRGTTSRQLVQLLRDAGASEVHVRIGAPQIIAPCYMGIDMASRDELIAADKSTEEIRSEIDADSLGYLSVDAVADVLGEHRSDLCLGCVTGSYPYDIDDEDCDRDVTRPVINGPAKGTNTRDQESESKQEAASDGEPAHADD</sequence>
<dbReference type="PANTHER" id="PTHR11907">
    <property type="entry name" value="AMIDOPHOSPHORIBOSYLTRANSFERASE"/>
    <property type="match status" value="1"/>
</dbReference>
<dbReference type="InterPro" id="IPR035584">
    <property type="entry name" value="PurF_N"/>
</dbReference>
<evidence type="ECO:0000256" key="11">
    <source>
        <dbReference type="PIRSR" id="PIRSR000485-3"/>
    </source>
</evidence>
<dbReference type="AlphaFoldDB" id="U1MRV3"/>
<protein>
    <recommendedName>
        <fullName evidence="7">Amidophosphoribosyltransferase</fullName>
        <shortName evidence="7">ATase</shortName>
        <ecNumber evidence="7">2.4.2.14</ecNumber>
    </recommendedName>
    <alternativeName>
        <fullName evidence="7">Glutamine phosphoribosylpyrophosphate amidotransferase</fullName>
        <shortName evidence="7">GPATase</shortName>
    </alternativeName>
</protein>
<evidence type="ECO:0000256" key="9">
    <source>
        <dbReference type="PIRSR" id="PIRSR000485-1"/>
    </source>
</evidence>
<dbReference type="GO" id="GO:0006189">
    <property type="term" value="P:'de novo' IMP biosynthetic process"/>
    <property type="evidence" value="ECO:0007669"/>
    <property type="project" value="UniProtKB-UniRule"/>
</dbReference>
<accession>U1MRV3</accession>
<dbReference type="InterPro" id="IPR005854">
    <property type="entry name" value="PurF"/>
</dbReference>
<comment type="similarity">
    <text evidence="2 7 8">In the C-terminal section; belongs to the purine/pyrimidine phosphoribosyltransferase family.</text>
</comment>
<comment type="cofactor">
    <cofactor evidence="7 10">
        <name>Mg(2+)</name>
        <dbReference type="ChEBI" id="CHEBI:18420"/>
    </cofactor>
    <text evidence="7 10">Binds 1 Mg(2+) ion per subunit.</text>
</comment>
<evidence type="ECO:0000256" key="10">
    <source>
        <dbReference type="PIRSR" id="PIRSR000485-2"/>
    </source>
</evidence>
<keyword evidence="4 7" id="KW-0808">Transferase</keyword>
<dbReference type="Gene3D" id="3.60.20.10">
    <property type="entry name" value="Glutamine Phosphoribosylpyrophosphate, subunit 1, domain 1"/>
    <property type="match status" value="1"/>
</dbReference>
<evidence type="ECO:0000256" key="7">
    <source>
        <dbReference type="HAMAP-Rule" id="MF_01931"/>
    </source>
</evidence>
<keyword evidence="7 11" id="KW-0408">Iron</keyword>
<feature type="binding site" evidence="7 10">
    <location>
        <position position="422"/>
    </location>
    <ligand>
        <name>Mg(2+)</name>
        <dbReference type="ChEBI" id="CHEBI:18420"/>
    </ligand>
</feature>
<dbReference type="InterPro" id="IPR017932">
    <property type="entry name" value="GATase_2_dom"/>
</dbReference>
<evidence type="ECO:0000256" key="1">
    <source>
        <dbReference type="ARBA" id="ARBA00005209"/>
    </source>
</evidence>
<comment type="cofactor">
    <cofactor evidence="7 11">
        <name>[4Fe-4S] cluster</name>
        <dbReference type="ChEBI" id="CHEBI:49883"/>
    </cofactor>
    <text evidence="7 11">Binds 1 [4Fe-4S] cluster per subunit.</text>
</comment>
<comment type="catalytic activity">
    <reaction evidence="7 8">
        <text>5-phospho-beta-D-ribosylamine + L-glutamate + diphosphate = 5-phospho-alpha-D-ribose 1-diphosphate + L-glutamine + H2O</text>
        <dbReference type="Rhea" id="RHEA:14905"/>
        <dbReference type="ChEBI" id="CHEBI:15377"/>
        <dbReference type="ChEBI" id="CHEBI:29985"/>
        <dbReference type="ChEBI" id="CHEBI:33019"/>
        <dbReference type="ChEBI" id="CHEBI:58017"/>
        <dbReference type="ChEBI" id="CHEBI:58359"/>
        <dbReference type="ChEBI" id="CHEBI:58681"/>
        <dbReference type="EC" id="2.4.2.14"/>
    </reaction>
</comment>
<dbReference type="InterPro" id="IPR000836">
    <property type="entry name" value="PRTase_dom"/>
</dbReference>
<dbReference type="PROSITE" id="PS51278">
    <property type="entry name" value="GATASE_TYPE_2"/>
    <property type="match status" value="1"/>
</dbReference>
<keyword evidence="5 7" id="KW-0658">Purine biosynthesis</keyword>
<reference evidence="14 15" key="1">
    <citation type="journal article" date="2013" name="PLoS ONE">
        <title>Assembly-driven community genomics of a hypersaline microbial ecosystem.</title>
        <authorList>
            <person name="Podell S."/>
            <person name="Ugalde J.A."/>
            <person name="Narasingarao P."/>
            <person name="Banfield J.F."/>
            <person name="Heidelberg K.B."/>
            <person name="Allen E.E."/>
        </authorList>
    </citation>
    <scope>NUCLEOTIDE SEQUENCE [LARGE SCALE GENOMIC DNA]</scope>
    <source>
        <strain evidence="15">J07HQW1</strain>
    </source>
</reference>
<organism evidence="14 15">
    <name type="scientific">Haloquadratum walsbyi J07HQW1</name>
    <dbReference type="NCBI Taxonomy" id="1238424"/>
    <lineage>
        <taxon>Archaea</taxon>
        <taxon>Methanobacteriati</taxon>
        <taxon>Methanobacteriota</taxon>
        <taxon>Stenosarchaea group</taxon>
        <taxon>Halobacteria</taxon>
        <taxon>Halobacteriales</taxon>
        <taxon>Haloferacaceae</taxon>
        <taxon>Haloquadratum</taxon>
    </lineage>
</organism>
<dbReference type="EMBL" id="KE356560">
    <property type="protein sequence ID" value="ERG92849.1"/>
    <property type="molecule type" value="Genomic_DNA"/>
</dbReference>
<dbReference type="GO" id="GO:0000287">
    <property type="term" value="F:magnesium ion binding"/>
    <property type="evidence" value="ECO:0007669"/>
    <property type="project" value="UniProtKB-UniRule"/>
</dbReference>
<dbReference type="PIRSF" id="PIRSF000485">
    <property type="entry name" value="Amd_phspho_trans"/>
    <property type="match status" value="1"/>
</dbReference>
<dbReference type="InterPro" id="IPR029055">
    <property type="entry name" value="Ntn_hydrolases_N"/>
</dbReference>